<keyword evidence="1" id="KW-1133">Transmembrane helix</keyword>
<dbReference type="AlphaFoldDB" id="O49666"/>
<reference evidence="4" key="6">
    <citation type="submission" date="2000-03" db="EMBL/GenBank/DDBJ databases">
        <authorList>
            <person name="Peters S.A."/>
            <person name="van Staveren M."/>
            <person name="Dirkse W."/>
            <person name="Stiekema W."/>
            <person name="Mewes H.W."/>
            <person name="Lemcke K."/>
            <person name="Mayer K.F.X."/>
        </authorList>
    </citation>
    <scope>NUCLEOTIDE SEQUENCE</scope>
</reference>
<evidence type="ECO:0000313" key="3">
    <source>
        <dbReference type="EMBL" id="CAA19800.1"/>
    </source>
</evidence>
<name>O49666_ARATH</name>
<keyword evidence="1" id="KW-0812">Transmembrane</keyword>
<feature type="transmembrane region" description="Helical" evidence="1">
    <location>
        <begin position="136"/>
        <end position="160"/>
    </location>
</feature>
<reference evidence="2" key="2">
    <citation type="submission" date="1998-02" db="EMBL/GenBank/DDBJ databases">
        <authorList>
            <person name="EU Arabidopsis sequencing project"/>
        </authorList>
    </citation>
    <scope>NUCLEOTIDE SEQUENCE</scope>
</reference>
<evidence type="ECO:0000313" key="2">
    <source>
        <dbReference type="EMBL" id="CAA16570.1"/>
    </source>
</evidence>
<feature type="transmembrane region" description="Helical" evidence="1">
    <location>
        <begin position="53"/>
        <end position="77"/>
    </location>
</feature>
<proteinExistence type="predicted"/>
<reference evidence="4" key="5">
    <citation type="submission" date="2000-03" db="EMBL/GenBank/DDBJ databases">
        <authorList>
            <person name="Hilbert H."/>
            <person name="Braun M."/>
            <person name="Holzer E."/>
            <person name="Brandt A."/>
            <person name="Duesterhoeft A."/>
            <person name="Mewes H.W."/>
            <person name="Lemcke K."/>
            <person name="Mayer K.F.X."/>
        </authorList>
    </citation>
    <scope>NUCLEOTIDE SEQUENCE</scope>
</reference>
<accession>O49666</accession>
<feature type="transmembrane region" description="Helical" evidence="1">
    <location>
        <begin position="105"/>
        <end position="124"/>
    </location>
</feature>
<gene>
    <name evidence="2" type="primary">T12H17.240</name>
    <name evidence="3" type="synonym">F7H19.30</name>
    <name evidence="4" type="ordered locus">At4g22850</name>
</gene>
<dbReference type="EMBL" id="AL161558">
    <property type="protein sequence ID" value="CAB79240.1"/>
    <property type="molecule type" value="Genomic_DNA"/>
</dbReference>
<evidence type="ECO:0000313" key="4">
    <source>
        <dbReference type="EMBL" id="CAB79240.1"/>
    </source>
</evidence>
<keyword evidence="1" id="KW-0472">Membrane</keyword>
<feature type="transmembrane region" description="Helical" evidence="1">
    <location>
        <begin position="180"/>
        <end position="201"/>
    </location>
</feature>
<dbReference type="ExpressionAtlas" id="O49666">
    <property type="expression patterns" value="baseline and differential"/>
</dbReference>
<dbReference type="EMBL" id="AL021635">
    <property type="protein sequence ID" value="CAA16570.1"/>
    <property type="molecule type" value="Genomic_DNA"/>
</dbReference>
<reference evidence="2" key="1">
    <citation type="submission" date="1998-01" db="EMBL/GenBank/DDBJ databases">
        <authorList>
            <person name="Bevan M."/>
            <person name="Hilbert H."/>
            <person name="Braun M."/>
            <person name="Holzer E."/>
            <person name="Brandt A."/>
            <person name="Duesterhoeft A."/>
            <person name="Bancroft I."/>
            <person name="Mewes H.W."/>
            <person name="Mayer K."/>
            <person name="Schueller C."/>
        </authorList>
    </citation>
    <scope>NUCLEOTIDE SEQUENCE</scope>
</reference>
<dbReference type="PIR" id="T04580">
    <property type="entry name" value="T04580"/>
</dbReference>
<reference evidence="3" key="3">
    <citation type="submission" date="1998-07" db="EMBL/GenBank/DDBJ databases">
        <authorList>
            <person name="Bevan M."/>
            <person name="Peters S.A."/>
            <person name="van Staveren M."/>
            <person name="Dirkse W."/>
            <person name="Stiekema W."/>
            <person name="Bancroft I."/>
            <person name="Mewes H.W."/>
            <person name="Mayer K.F.X."/>
            <person name="Lemcke K."/>
            <person name="Schueller C."/>
        </authorList>
    </citation>
    <scope>NUCLEOTIDE SEQUENCE</scope>
</reference>
<dbReference type="PANTHER" id="PTHR46431:SF7">
    <property type="entry name" value="SNARE ASSOCIATED GOLGI PROTEIN FAMILY"/>
    <property type="match status" value="1"/>
</dbReference>
<evidence type="ECO:0000256" key="1">
    <source>
        <dbReference type="SAM" id="Phobius"/>
    </source>
</evidence>
<dbReference type="EMBL" id="AL031018">
    <property type="protein sequence ID" value="CAA19800.1"/>
    <property type="molecule type" value="Genomic_DNA"/>
</dbReference>
<dbReference type="PANTHER" id="PTHR46431">
    <property type="entry name" value="EXPRESSED PROTEIN"/>
    <property type="match status" value="1"/>
</dbReference>
<organism evidence="2">
    <name type="scientific">Arabidopsis thaliana</name>
    <name type="common">Mouse-ear cress</name>
    <dbReference type="NCBI Taxonomy" id="3702"/>
    <lineage>
        <taxon>Eukaryota</taxon>
        <taxon>Viridiplantae</taxon>
        <taxon>Streptophyta</taxon>
        <taxon>Embryophyta</taxon>
        <taxon>Tracheophyta</taxon>
        <taxon>Spermatophyta</taxon>
        <taxon>Magnoliopsida</taxon>
        <taxon>eudicotyledons</taxon>
        <taxon>Gunneridae</taxon>
        <taxon>Pentapetalae</taxon>
        <taxon>rosids</taxon>
        <taxon>malvids</taxon>
        <taxon>Brassicales</taxon>
        <taxon>Brassicaceae</taxon>
        <taxon>Camelineae</taxon>
        <taxon>Arabidopsis</taxon>
    </lineage>
</organism>
<reference key="4">
    <citation type="journal article" date="1999" name="Nature">
        <title>Sequence and analysis of chromosome 4 of the plant Arabidopsis thaliana.</title>
        <authorList>
            <consortium name="EU"/>
            <consortium name="CSHL and WU Arabidopsis Sequencing Project"/>
            <person name="Mayer K."/>
            <person name="Schuller C."/>
            <person name="Wambutt R."/>
            <person name="Murphy G."/>
            <person name="Volckaert G."/>
            <person name="Pohl T."/>
            <person name="Dusterhoft A."/>
            <person name="Stiekema W."/>
            <person name="Entian K.D."/>
            <person name="Terryn N."/>
            <person name="Harris B."/>
            <person name="Ansorge W."/>
            <person name="Brandt P."/>
            <person name="Grivell L."/>
            <person name="Rieger M."/>
            <person name="Weichselgartner M."/>
            <person name="de Simone V."/>
            <person name="Obermaier B."/>
            <person name="Mache R."/>
            <person name="Muller M."/>
            <person name="Kreis M."/>
            <person name="Delseny M."/>
            <person name="Puigdomenech P."/>
            <person name="Watson M."/>
            <person name="Schmidtheini T."/>
            <person name="Reichert B."/>
            <person name="Portatelle D."/>
            <person name="Perez-Alonso M."/>
            <person name="Boutry M."/>
            <person name="Bancroft I."/>
            <person name="Vos P."/>
            <person name="Hoheisel J."/>
            <person name="Zimmermann W."/>
            <person name="Wedler H."/>
            <person name="Ridley P."/>
            <person name="Langham S.A."/>
            <person name="McCullagh B."/>
            <person name="Bilham L."/>
            <person name="Robben J."/>
            <person name="Van der Schueren J."/>
            <person name="Grymonprez B."/>
            <person name="Chuang Y.J."/>
            <person name="Vandenbussche F."/>
            <person name="Braeken M."/>
            <person name="Weltjens I."/>
            <person name="Voet M."/>
            <person name="Bastiaens I."/>
            <person name="Aert R."/>
            <person name="Defoor E."/>
            <person name="Weitzenegger T."/>
            <person name="Bothe G."/>
            <person name="Ramsperger U."/>
            <person name="Hilbert H."/>
            <person name="Braun M."/>
            <person name="Holzer E."/>
            <person name="Brandt A."/>
            <person name="Peters S."/>
            <person name="van Staveren M."/>
            <person name="Dirske W."/>
            <person name="Mooijman P."/>
            <person name="Klein Lankhorst R."/>
            <person name="Rose M."/>
            <person name="Hauf J."/>
            <person name="Kotter P."/>
            <person name="Berneiser S."/>
            <person name="Hempel S."/>
            <person name="Feldpausch M."/>
            <person name="Lamberth S."/>
            <person name="Van den Daele H."/>
            <person name="De Keyser A."/>
            <person name="Buysshaert C."/>
            <person name="Gielen J."/>
            <person name="Villarroel R."/>
            <person name="De Clercq R."/>
            <person name="Van Montagu M."/>
            <person name="Rogers J."/>
            <person name="Cronin A."/>
            <person name="Quail M."/>
            <person name="Bray-Allen S."/>
            <person name="Clark L."/>
            <person name="Doggett J."/>
            <person name="Hall S."/>
            <person name="Kay M."/>
            <person name="Lennard N."/>
            <person name="McLay K."/>
            <person name="Mayes R."/>
            <person name="Pettett A."/>
            <person name="Rajandream M.A."/>
            <person name="Lyne M."/>
            <person name="Benes V."/>
            <person name="Rechmann S."/>
            <person name="Borkova D."/>
            <person name="Blocker H."/>
            <person name="Scharfe M."/>
            <person name="Grimm M."/>
            <person name="Lohnert T.H."/>
            <person name="Dose S."/>
            <person name="de Haan M."/>
            <person name="Maarse A."/>
            <person name="Schafer M."/>
            <person name="Muller-Auer S."/>
            <person name="Gabel C."/>
            <person name="Fuchs M."/>
            <person name="Fartmann B."/>
            <person name="Granderath K."/>
            <person name="Dauner D."/>
            <person name="Herzl A."/>
            <person name="Neumann S."/>
            <person name="Argiriou A."/>
            <person name="Vitale D."/>
            <person name="Liguori R."/>
            <person name="Piravandi E."/>
            <person name="Massenet O."/>
            <person name="Quigley F."/>
            <person name="Clabauld G."/>
            <person name="Mundlein A."/>
            <person name="Felber R."/>
            <person name="Schnabl S."/>
            <person name="Hiller R."/>
            <person name="Schmidt W."/>
            <person name="Lecharny A."/>
            <person name="Aubourg S."/>
            <person name="Chefdor F."/>
            <person name="Cooke R."/>
            <person name="Berger C."/>
            <person name="Montfort A."/>
            <person name="Casacuberta E."/>
            <person name="Gibbons T."/>
            <person name="Weber N."/>
            <person name="Vandenbol M."/>
            <person name="Bargues M."/>
            <person name="Terol J."/>
            <person name="Torres A."/>
            <person name="Perez-Perez A."/>
            <person name="Purnelle B."/>
            <person name="Bent E."/>
            <person name="Johnson S."/>
            <person name="Tacon D."/>
            <person name="Jesse T."/>
            <person name="Heijnen L."/>
            <person name="Schwarz S."/>
            <person name="Scholler P."/>
            <person name="Heber S."/>
            <person name="Francs P."/>
            <person name="Bielke C."/>
            <person name="Frishman D."/>
            <person name="Haase D."/>
            <person name="Lemcke K."/>
            <person name="Mewes H.W."/>
            <person name="Stocker S."/>
            <person name="Zaccaria P."/>
            <person name="Bevan M."/>
            <person name="Wilson R.K."/>
            <person name="de la Bastide M."/>
            <person name="Habermann K."/>
            <person name="Parnell L."/>
            <person name="Dedhia N."/>
            <person name="Gnoj L."/>
            <person name="Schutz K."/>
            <person name="Huang E."/>
            <person name="Spiegel L."/>
            <person name="Sehkon M."/>
            <person name="Murray J."/>
            <person name="Sheet P."/>
            <person name="Cordes M."/>
            <person name="Abu-Threideh J."/>
            <person name="Stoneking T."/>
            <person name="Kalicki J."/>
            <person name="Graves T."/>
            <person name="Harmon G."/>
            <person name="Edwards J."/>
            <person name="Latreille P."/>
            <person name="Courtney L."/>
            <person name="Cloud J."/>
            <person name="Abbott A."/>
            <person name="Scott K."/>
            <person name="Johnson D."/>
            <person name="Minx P."/>
            <person name="Bentley D."/>
            <person name="Fulton B."/>
            <person name="Miller N."/>
            <person name="Greco T."/>
            <person name="Kemp K."/>
            <person name="Kramer J."/>
            <person name="Fulton L."/>
            <person name="Mardis E."/>
            <person name="Dante M."/>
            <person name="Pepin K."/>
            <person name="Hillier L."/>
            <person name="Nelson J."/>
            <person name="Spieth J."/>
            <person name="Ryan E."/>
            <person name="Andrews S."/>
            <person name="Geisel C."/>
            <person name="Layman D."/>
            <person name="Du H."/>
            <person name="Ali J."/>
            <person name="Berghoff A."/>
            <person name="Jones K."/>
            <person name="Drone K."/>
            <person name="Cotton M."/>
            <person name="Joshu C."/>
            <person name="Antonoiu B."/>
            <person name="Zidanic M."/>
            <person name="Strong C."/>
            <person name="Sun H."/>
            <person name="Lamar B."/>
            <person name="Yordan C."/>
            <person name="Ma P."/>
            <person name="Zhong J."/>
            <person name="Preston R."/>
            <person name="Vil D."/>
            <person name="Shekher M."/>
            <person name="Matero A."/>
            <person name="Shah R."/>
            <person name="Swaby I.K."/>
            <person name="O'Shaughnessy A."/>
            <person name="Rodriguez M."/>
            <person name="Hoffmann J."/>
            <person name="Till S."/>
            <person name="Granat S."/>
            <person name="Shohdy N."/>
            <person name="Hasegawa A."/>
            <person name="Hameed A."/>
            <person name="Lodhi M."/>
            <person name="Johnson A."/>
            <person name="Chen E."/>
            <person name="Marra M."/>
            <person name="Martienssen R."/>
            <person name="McCombie W.R."/>
        </authorList>
    </citation>
    <scope>NUCLEOTIDE SEQUENCE [LARGE SCALE GENOMIC DNA]</scope>
    <source>
        <strain>cv. Columbia</strain>
    </source>
</reference>
<sequence length="217" mass="24516">MTVTEDEKPVLELLVRVEDDDEKGPYVKLSEVLEKGQESEQEKEEEKTDSSRFWFWVKLSLLFAFLAALAVVGYIWIGPLIMDKGWLERYPDQAAVLRAAGEGNWLHQFLLVTLIRISPFPYILYNYCSVATRVKYGPYITGSLLGMVPEVFVAIYTGILVRTLAEASSAEEQGLSVTQVILNILGFLATVATTILITKYAKRQLETMKKEDEALLQ</sequence>
<protein>
    <submittedName>
        <fullName evidence="2">Predicted protein</fullName>
    </submittedName>
</protein>